<organism evidence="4 5">
    <name type="scientific">Plasmodium malariae</name>
    <dbReference type="NCBI Taxonomy" id="5858"/>
    <lineage>
        <taxon>Eukaryota</taxon>
        <taxon>Sar</taxon>
        <taxon>Alveolata</taxon>
        <taxon>Apicomplexa</taxon>
        <taxon>Aconoidasida</taxon>
        <taxon>Haemosporida</taxon>
        <taxon>Plasmodiidae</taxon>
        <taxon>Plasmodium</taxon>
        <taxon>Plasmodium (Plasmodium)</taxon>
    </lineage>
</organism>
<keyword evidence="2" id="KW-0732">Signal</keyword>
<feature type="compositionally biased region" description="Basic and acidic residues" evidence="1">
    <location>
        <begin position="218"/>
        <end position="229"/>
    </location>
</feature>
<name>A0A1D3PCG7_PLAMA</name>
<dbReference type="EMBL" id="LT594630">
    <property type="protein sequence ID" value="SCN12994.1"/>
    <property type="molecule type" value="Genomic_DNA"/>
</dbReference>
<feature type="region of interest" description="Disordered" evidence="1">
    <location>
        <begin position="265"/>
        <end position="311"/>
    </location>
</feature>
<protein>
    <submittedName>
        <fullName evidence="4">Tryptophan-rich protein</fullName>
    </submittedName>
</protein>
<feature type="compositionally biased region" description="Polar residues" evidence="1">
    <location>
        <begin position="33"/>
        <end position="42"/>
    </location>
</feature>
<evidence type="ECO:0000313" key="5">
    <source>
        <dbReference type="Proteomes" id="UP000219813"/>
    </source>
</evidence>
<dbReference type="RefSeq" id="XP_028861890.1">
    <property type="nucleotide sequence ID" value="XM_029005286.1"/>
</dbReference>
<feature type="region of interest" description="Disordered" evidence="1">
    <location>
        <begin position="32"/>
        <end position="56"/>
    </location>
</feature>
<keyword evidence="5" id="KW-1185">Reference proteome</keyword>
<feature type="region of interest" description="Disordered" evidence="1">
    <location>
        <begin position="88"/>
        <end position="121"/>
    </location>
</feature>
<dbReference type="KEGG" id="pmal:PMUG01_09057000"/>
<evidence type="ECO:0000313" key="4">
    <source>
        <dbReference type="EMBL" id="SCN12994.1"/>
    </source>
</evidence>
<dbReference type="InterPro" id="IPR022089">
    <property type="entry name" value="Plasmodium-antigen_C"/>
</dbReference>
<feature type="chain" id="PRO_5008919196" evidence="2">
    <location>
        <begin position="24"/>
        <end position="612"/>
    </location>
</feature>
<accession>A0A1D3PCG7</accession>
<evidence type="ECO:0000256" key="2">
    <source>
        <dbReference type="SAM" id="SignalP"/>
    </source>
</evidence>
<feature type="signal peptide" evidence="2">
    <location>
        <begin position="1"/>
        <end position="23"/>
    </location>
</feature>
<reference evidence="4 5" key="1">
    <citation type="submission" date="2016-06" db="EMBL/GenBank/DDBJ databases">
        <authorList>
            <consortium name="Pathogen Informatics"/>
        </authorList>
    </citation>
    <scope>NUCLEOTIDE SEQUENCE [LARGE SCALE GENOMIC DNA]</scope>
</reference>
<feature type="region of interest" description="Disordered" evidence="1">
    <location>
        <begin position="199"/>
        <end position="232"/>
    </location>
</feature>
<feature type="domain" description="Tryptophan/threonine-rich plasmodium antigen C-terminal" evidence="3">
    <location>
        <begin position="392"/>
        <end position="605"/>
    </location>
</feature>
<proteinExistence type="predicted"/>
<dbReference type="Proteomes" id="UP000219813">
    <property type="component" value="Chromosome 9"/>
</dbReference>
<gene>
    <name evidence="4" type="primary">PmUG01_09057000</name>
    <name evidence="4" type="ORF">PMUG01_09057000</name>
</gene>
<dbReference type="Pfam" id="PF12319">
    <property type="entry name" value="TryThrA_C"/>
    <property type="match status" value="1"/>
</dbReference>
<sequence>MVSYKNINLFILSFVFLIIHVSSNDLQLEEMPKNTSELSEVPNNNENSKDDENNINLQNGEKYEQVEETPNTTLNSVVNDALNEFSDLTNSLTEDGPSPEKSKEGLKEKLPSEEVTEENAPKQIALYEECAPEFEDLITLDKKDETMFKFILNKKQSFDRLAEEQLLKGDYALELRLPENKKKKFDYILKPDEDNLDELLSDGDFRTESEASLSEAEYDSKTEAEEKKDKKSQKKNYDELFSTILDKTPPLTEEQQRNLKKFVMSSKKKETTEIDKQELPEELESKESITSDKQKDREKEPDKDAKEDESKKLEKKKYDKLFNKIVDGGLIYEHNKALNEHFDNIVKTEYEVFDGAYSDQGPKKTEKVVIDDDTYMTPEYGRKVGSGWYIDNWHNFIVQLEGEWENFIIHLNNKKVWFLQNKDSEWNRRLHTIEGQWYKYSCIINRQKINNLRCSPEFIDSQWDQWLQNDINYQMETFFSMWFNQAESQMYKLFVRELLQWQNEKTKDWLVQQWLHYEGSIPKKYLQLHVDYLTKIARGKTWFTSDSYANTQRKELMKWFLRKGNEYLSKQWETWTHWKESKAESFNDMVKQYSGRSINEEQWNYLQQIMNM</sequence>
<evidence type="ECO:0000259" key="3">
    <source>
        <dbReference type="Pfam" id="PF12319"/>
    </source>
</evidence>
<dbReference type="GeneID" id="39869098"/>
<feature type="compositionally biased region" description="Basic and acidic residues" evidence="1">
    <location>
        <begin position="98"/>
        <end position="112"/>
    </location>
</feature>
<evidence type="ECO:0000256" key="1">
    <source>
        <dbReference type="SAM" id="MobiDB-lite"/>
    </source>
</evidence>
<dbReference type="OrthoDB" id="379457at2759"/>
<dbReference type="AlphaFoldDB" id="A0A1D3PCG7"/>
<feature type="compositionally biased region" description="Basic and acidic residues" evidence="1">
    <location>
        <begin position="267"/>
        <end position="311"/>
    </location>
</feature>
<dbReference type="VEuPathDB" id="PlasmoDB:PmUG01_09057000"/>